<sequence>MRLLAALIALAAPLPAAAQVVPQPGPGDPRVQSVEYNPEQVVLLRAATGYQVTIELAPDERIESIAVGDAGSWQATPNKRGDHVFVKPLQSGITTNMVVVTDTRTYAFELAPLFGPQPDMAFTLRFRYPGTAQAPAEGAATAEAAPRGRYRVTGDAAIRPSGIDDDGAKTYIEWPADATLPAVYSVDGKGKEALVNGMMRDGILVIDSVVPRLVFRLDKQVARATRVAPGKGRKRD</sequence>
<dbReference type="EMBL" id="JBHTJG010000016">
    <property type="protein sequence ID" value="MFD0948667.1"/>
    <property type="molecule type" value="Genomic_DNA"/>
</dbReference>
<protein>
    <submittedName>
        <fullName evidence="4">TrbG/VirB9 family P-type conjugative transfer protein</fullName>
    </submittedName>
</protein>
<comment type="similarity">
    <text evidence="1">Belongs to the TrbG/VirB9 family.</text>
</comment>
<dbReference type="Gene3D" id="2.60.40.2500">
    <property type="match status" value="1"/>
</dbReference>
<name>A0ABW3HGK2_9SPHN</name>
<organism evidence="4 5">
    <name type="scientific">Sphingomonas canadensis</name>
    <dbReference type="NCBI Taxonomy" id="1219257"/>
    <lineage>
        <taxon>Bacteria</taxon>
        <taxon>Pseudomonadati</taxon>
        <taxon>Pseudomonadota</taxon>
        <taxon>Alphaproteobacteria</taxon>
        <taxon>Sphingomonadales</taxon>
        <taxon>Sphingomonadaceae</taxon>
        <taxon>Sphingomonas</taxon>
    </lineage>
</organism>
<dbReference type="Pfam" id="PF03524">
    <property type="entry name" value="CagX"/>
    <property type="match status" value="1"/>
</dbReference>
<dbReference type="RefSeq" id="WP_264946635.1">
    <property type="nucleotide sequence ID" value="NZ_JAPDRA010000017.1"/>
</dbReference>
<comment type="caution">
    <text evidence="4">The sequence shown here is derived from an EMBL/GenBank/DDBJ whole genome shotgun (WGS) entry which is preliminary data.</text>
</comment>
<reference evidence="5" key="1">
    <citation type="journal article" date="2019" name="Int. J. Syst. Evol. Microbiol.">
        <title>The Global Catalogue of Microorganisms (GCM) 10K type strain sequencing project: providing services to taxonomists for standard genome sequencing and annotation.</title>
        <authorList>
            <consortium name="The Broad Institute Genomics Platform"/>
            <consortium name="The Broad Institute Genome Sequencing Center for Infectious Disease"/>
            <person name="Wu L."/>
            <person name="Ma J."/>
        </authorList>
    </citation>
    <scope>NUCLEOTIDE SEQUENCE [LARGE SCALE GENOMIC DNA]</scope>
    <source>
        <strain evidence="5">CCUG 62982</strain>
    </source>
</reference>
<dbReference type="InterPro" id="IPR010258">
    <property type="entry name" value="Conjugal_tfr_TrbG/VirB9/CagX"/>
</dbReference>
<dbReference type="InterPro" id="IPR038161">
    <property type="entry name" value="VirB9/CagX/TrbG_C_sf"/>
</dbReference>
<evidence type="ECO:0000256" key="1">
    <source>
        <dbReference type="ARBA" id="ARBA00006135"/>
    </source>
</evidence>
<keyword evidence="2 3" id="KW-0732">Signal</keyword>
<evidence type="ECO:0000256" key="2">
    <source>
        <dbReference type="ARBA" id="ARBA00022729"/>
    </source>
</evidence>
<dbReference type="InterPro" id="IPR033645">
    <property type="entry name" value="VirB9/CagX/TrbG_C"/>
</dbReference>
<evidence type="ECO:0000313" key="5">
    <source>
        <dbReference type="Proteomes" id="UP001596977"/>
    </source>
</evidence>
<dbReference type="CDD" id="cd06911">
    <property type="entry name" value="VirB9_CagX_TrbG"/>
    <property type="match status" value="1"/>
</dbReference>
<proteinExistence type="inferred from homology"/>
<gene>
    <name evidence="4" type="ORF">ACFQ1E_20170</name>
</gene>
<feature type="chain" id="PRO_5046793454" evidence="3">
    <location>
        <begin position="19"/>
        <end position="236"/>
    </location>
</feature>
<keyword evidence="5" id="KW-1185">Reference proteome</keyword>
<feature type="signal peptide" evidence="3">
    <location>
        <begin position="1"/>
        <end position="18"/>
    </location>
</feature>
<dbReference type="Proteomes" id="UP001596977">
    <property type="component" value="Unassembled WGS sequence"/>
</dbReference>
<evidence type="ECO:0000313" key="4">
    <source>
        <dbReference type="EMBL" id="MFD0948667.1"/>
    </source>
</evidence>
<evidence type="ECO:0000256" key="3">
    <source>
        <dbReference type="SAM" id="SignalP"/>
    </source>
</evidence>
<accession>A0ABW3HGK2</accession>